<keyword evidence="1" id="KW-1133">Transmembrane helix</keyword>
<dbReference type="Proteomes" id="UP001596978">
    <property type="component" value="Unassembled WGS sequence"/>
</dbReference>
<feature type="transmembrane region" description="Helical" evidence="1">
    <location>
        <begin position="90"/>
        <end position="107"/>
    </location>
</feature>
<dbReference type="EMBL" id="JBHTJH010000010">
    <property type="protein sequence ID" value="MFD0862750.1"/>
    <property type="molecule type" value="Genomic_DNA"/>
</dbReference>
<comment type="caution">
    <text evidence="2">The sequence shown here is derived from an EMBL/GenBank/DDBJ whole genome shotgun (WGS) entry which is preliminary data.</text>
</comment>
<organism evidence="2 3">
    <name type="scientific">Sungkyunkwania multivorans</name>
    <dbReference type="NCBI Taxonomy" id="1173618"/>
    <lineage>
        <taxon>Bacteria</taxon>
        <taxon>Pseudomonadati</taxon>
        <taxon>Bacteroidota</taxon>
        <taxon>Flavobacteriia</taxon>
        <taxon>Flavobacteriales</taxon>
        <taxon>Flavobacteriaceae</taxon>
        <taxon>Sungkyunkwania</taxon>
    </lineage>
</organism>
<keyword evidence="1" id="KW-0472">Membrane</keyword>
<keyword evidence="1" id="KW-0812">Transmembrane</keyword>
<sequence length="131" mass="15119">MKQTISRNDKNLEILNNLITSGCYNGYVSPEKFELTRNRFPNNHRLIGVLNDVGSYDLKFVFKYPINVAAKILLVVGILVSMVLLVKGGWMLPMIFVFFGLIIFVDFKIKEKKEIHLLIDKLLEFHKAECN</sequence>
<name>A0ABW3CYZ7_9FLAO</name>
<reference evidence="3" key="1">
    <citation type="journal article" date="2019" name="Int. J. Syst. Evol. Microbiol.">
        <title>The Global Catalogue of Microorganisms (GCM) 10K type strain sequencing project: providing services to taxonomists for standard genome sequencing and annotation.</title>
        <authorList>
            <consortium name="The Broad Institute Genomics Platform"/>
            <consortium name="The Broad Institute Genome Sequencing Center for Infectious Disease"/>
            <person name="Wu L."/>
            <person name="Ma J."/>
        </authorList>
    </citation>
    <scope>NUCLEOTIDE SEQUENCE [LARGE SCALE GENOMIC DNA]</scope>
    <source>
        <strain evidence="3">CCUG 62952</strain>
    </source>
</reference>
<accession>A0ABW3CYZ7</accession>
<evidence type="ECO:0000256" key="1">
    <source>
        <dbReference type="SAM" id="Phobius"/>
    </source>
</evidence>
<evidence type="ECO:0000313" key="3">
    <source>
        <dbReference type="Proteomes" id="UP001596978"/>
    </source>
</evidence>
<gene>
    <name evidence="2" type="ORF">ACFQ1M_11090</name>
</gene>
<keyword evidence="3" id="KW-1185">Reference proteome</keyword>
<protein>
    <submittedName>
        <fullName evidence="2">Uncharacterized protein</fullName>
    </submittedName>
</protein>
<proteinExistence type="predicted"/>
<feature type="transmembrane region" description="Helical" evidence="1">
    <location>
        <begin position="64"/>
        <end position="84"/>
    </location>
</feature>
<evidence type="ECO:0000313" key="2">
    <source>
        <dbReference type="EMBL" id="MFD0862750.1"/>
    </source>
</evidence>
<dbReference type="RefSeq" id="WP_386408171.1">
    <property type="nucleotide sequence ID" value="NZ_JBHTJH010000010.1"/>
</dbReference>